<reference evidence="3 4" key="1">
    <citation type="submission" date="2019-03" db="EMBL/GenBank/DDBJ databases">
        <title>Single cell metagenomics reveals metabolic interactions within the superorganism composed of flagellate Streblomastix strix and complex community of Bacteroidetes bacteria on its surface.</title>
        <authorList>
            <person name="Treitli S.C."/>
            <person name="Kolisko M."/>
            <person name="Husnik F."/>
            <person name="Keeling P."/>
            <person name="Hampl V."/>
        </authorList>
    </citation>
    <scope>NUCLEOTIDE SEQUENCE [LARGE SCALE GENOMIC DNA]</scope>
    <source>
        <strain evidence="3">ST1C</strain>
    </source>
</reference>
<protein>
    <submittedName>
        <fullName evidence="3">Uncharacterized protein</fullName>
    </submittedName>
</protein>
<evidence type="ECO:0000256" key="1">
    <source>
        <dbReference type="SAM" id="Coils"/>
    </source>
</evidence>
<evidence type="ECO:0000313" key="4">
    <source>
        <dbReference type="Proteomes" id="UP000324800"/>
    </source>
</evidence>
<feature type="region of interest" description="Disordered" evidence="2">
    <location>
        <begin position="289"/>
        <end position="308"/>
    </location>
</feature>
<feature type="coiled-coil region" evidence="1">
    <location>
        <begin position="48"/>
        <end position="208"/>
    </location>
</feature>
<comment type="caution">
    <text evidence="3">The sequence shown here is derived from an EMBL/GenBank/DDBJ whole genome shotgun (WGS) entry which is preliminary data.</text>
</comment>
<dbReference type="Proteomes" id="UP000324800">
    <property type="component" value="Unassembled WGS sequence"/>
</dbReference>
<feature type="region of interest" description="Disordered" evidence="2">
    <location>
        <begin position="464"/>
        <end position="500"/>
    </location>
</feature>
<feature type="region of interest" description="Disordered" evidence="2">
    <location>
        <begin position="537"/>
        <end position="618"/>
    </location>
</feature>
<feature type="coiled-coil region" evidence="1">
    <location>
        <begin position="862"/>
        <end position="889"/>
    </location>
</feature>
<feature type="compositionally biased region" description="Basic and acidic residues" evidence="2">
    <location>
        <begin position="464"/>
        <end position="477"/>
    </location>
</feature>
<gene>
    <name evidence="3" type="ORF">EZS28_018234</name>
</gene>
<dbReference type="EMBL" id="SNRW01004891">
    <property type="protein sequence ID" value="KAA6386240.1"/>
    <property type="molecule type" value="Genomic_DNA"/>
</dbReference>
<feature type="region of interest" description="Disordered" evidence="2">
    <location>
        <begin position="951"/>
        <end position="991"/>
    </location>
</feature>
<feature type="region of interest" description="Disordered" evidence="2">
    <location>
        <begin position="830"/>
        <end position="852"/>
    </location>
</feature>
<feature type="compositionally biased region" description="Polar residues" evidence="2">
    <location>
        <begin position="951"/>
        <end position="988"/>
    </location>
</feature>
<organism evidence="3 4">
    <name type="scientific">Streblomastix strix</name>
    <dbReference type="NCBI Taxonomy" id="222440"/>
    <lineage>
        <taxon>Eukaryota</taxon>
        <taxon>Metamonada</taxon>
        <taxon>Preaxostyla</taxon>
        <taxon>Oxymonadida</taxon>
        <taxon>Streblomastigidae</taxon>
        <taxon>Streblomastix</taxon>
    </lineage>
</organism>
<proteinExistence type="predicted"/>
<feature type="coiled-coil region" evidence="1">
    <location>
        <begin position="681"/>
        <end position="708"/>
    </location>
</feature>
<evidence type="ECO:0000256" key="2">
    <source>
        <dbReference type="SAM" id="MobiDB-lite"/>
    </source>
</evidence>
<dbReference type="AlphaFoldDB" id="A0A5J4VV17"/>
<keyword evidence="1" id="KW-0175">Coiled coil</keyword>
<feature type="compositionally biased region" description="Polar residues" evidence="2">
    <location>
        <begin position="835"/>
        <end position="852"/>
    </location>
</feature>
<sequence length="1007" mass="119691">MRADEAGAIIAMLRMELERERGKLALITQSQSKPGNKGKNDEVEKLLRIQMAVDQRNAQEDLEEMRQELRTLHKQMTEAQDRREEAEQQLEQITHEKQILTDQTKNNQKKIEKLEKDKNNEHEKRKLIEKELNSAEKKQVTEKEARMKMQHQQDQLIKKNNELETSLNNENKKTNELTNQLETETRTKEDLIKKNRDIERQLRRATADRQNEIDILLAKERTQLKAEEQLKAAHDLAECEMQHQSELRATIAKLERNESEFNQQLLLIESLKQRLSDSDENYLRLEVKMQSEQRKSEQELDEANTKQRQLQADIEIQKNKSSSSVKQIEFEKQRADNAENQLAQMKRDMQVLNVRFEEKNRSMAQLQDKQSLLQTEIDKFKHENEIAQQSLSEREKDIITMRRELHSDIDKLQSEKEIIIQQLEEQRRITSSAQMIIEETIQAEREAVGIIGELQIDFDDKLSNEDQENKQQEKIDNDININDSKQDDDNNKQDLPPLPHRIRLRIEQLRRMNDTINEQQRIIQQQQDEQQMINSEKEMIIQSNERERRRREDEKMQEQEERQKSIQREKERSIQREQERQQDRIREIEREQQWKQDRIRESEREAERERIRDQEEQKRIEERQNEIIKLQKEQDQEKSRLQQMLDQRDFEYSQERVNVQKEREELIKQTQDDIDRYKAGMYAERQLREETQKEMSRLKRQIENGEEKWQIQKLQRQLNAEKQSSLRDKDKLMRDNKNSQELILIMKQQSLEQEERELQRNQEVYAERFAFAEERARRTGAEIKMLEDRRQNENQKNNLENHMNKLTRIAELAETVAITALVTKVTEISNEKEQSQNVTNQVGQTPPALETSTFFNDDQSIIQTQKMDLQQQQIQIQQQSQQQKEQQQKVRFDISFSPVRAPSIQNAQIIPSSTSTPSASDQIQFIQSQSSTIPISSIQFQSQLPYGSLSTSPSAAISASHRTPSPSKLQSIHSSNYKSETRRQSSAQAKLAEILRGPSLYRFGDRK</sequence>
<evidence type="ECO:0000313" key="3">
    <source>
        <dbReference type="EMBL" id="KAA6386240.1"/>
    </source>
</evidence>
<accession>A0A5J4VV17</accession>
<feature type="compositionally biased region" description="Basic and acidic residues" evidence="2">
    <location>
        <begin position="289"/>
        <end position="298"/>
    </location>
</feature>
<name>A0A5J4VV17_9EUKA</name>
<feature type="coiled-coil region" evidence="1">
    <location>
        <begin position="748"/>
        <end position="816"/>
    </location>
</feature>